<evidence type="ECO:0000256" key="1">
    <source>
        <dbReference type="SAM" id="MobiDB-lite"/>
    </source>
</evidence>
<organism evidence="2 3">
    <name type="scientific">Thamnophis sirtalis</name>
    <dbReference type="NCBI Taxonomy" id="35019"/>
    <lineage>
        <taxon>Eukaryota</taxon>
        <taxon>Metazoa</taxon>
        <taxon>Chordata</taxon>
        <taxon>Craniata</taxon>
        <taxon>Vertebrata</taxon>
        <taxon>Euteleostomi</taxon>
        <taxon>Lepidosauria</taxon>
        <taxon>Squamata</taxon>
        <taxon>Bifurcata</taxon>
        <taxon>Unidentata</taxon>
        <taxon>Episquamata</taxon>
        <taxon>Toxicofera</taxon>
        <taxon>Serpentes</taxon>
        <taxon>Colubroidea</taxon>
        <taxon>Colubridae</taxon>
        <taxon>Natricinae</taxon>
        <taxon>Thamnophis</taxon>
    </lineage>
</organism>
<sequence>MSQLQLLRRPLSPKTETEQYIPKKKCTKAVREKEKEPEKVLGDVDSQTPPPEKNQSISLCFPDDDFSVQPPYPVKRDFVIPVFLTGPPSFPMQNRRAPMRLQHPTLHPSHLPTDFVVSGVTMVTSPLPSVTQKYVPKKPFISRYNCEVFSNKLIAKEMKGPEKVAIIYLKLSESDRALESPELEEEMDFIKSFISGAGYDTELSALERANEFLQKAEMAVLFCIMHRKTGLSLKKTSLCLELLVRNTL</sequence>
<name>A0A6I9X2Q6_9SAUR</name>
<dbReference type="KEGG" id="tsr:106539309"/>
<proteinExistence type="predicted"/>
<dbReference type="AlphaFoldDB" id="A0A6I9X2Q6"/>
<protein>
    <submittedName>
        <fullName evidence="3">Uncharacterized protein LOC106539309</fullName>
    </submittedName>
</protein>
<dbReference type="GeneID" id="106539309"/>
<gene>
    <name evidence="3" type="primary">LOC106539309</name>
</gene>
<accession>A0A6I9X2Q6</accession>
<evidence type="ECO:0000313" key="2">
    <source>
        <dbReference type="Proteomes" id="UP000504617"/>
    </source>
</evidence>
<feature type="compositionally biased region" description="Basic and acidic residues" evidence="1">
    <location>
        <begin position="29"/>
        <end position="42"/>
    </location>
</feature>
<dbReference type="OrthoDB" id="660555at2759"/>
<dbReference type="RefSeq" id="XP_013909559.1">
    <property type="nucleotide sequence ID" value="XM_014054084.1"/>
</dbReference>
<evidence type="ECO:0000313" key="3">
    <source>
        <dbReference type="RefSeq" id="XP_013909559.1"/>
    </source>
</evidence>
<feature type="region of interest" description="Disordered" evidence="1">
    <location>
        <begin position="1"/>
        <end position="61"/>
    </location>
</feature>
<keyword evidence="2" id="KW-1185">Reference proteome</keyword>
<reference evidence="3" key="1">
    <citation type="submission" date="2025-08" db="UniProtKB">
        <authorList>
            <consortium name="RefSeq"/>
        </authorList>
    </citation>
    <scope>IDENTIFICATION</scope>
    <source>
        <tissue evidence="3">Skeletal muscle</tissue>
    </source>
</reference>
<dbReference type="Proteomes" id="UP000504617">
    <property type="component" value="Unplaced"/>
</dbReference>